<evidence type="ECO:0000313" key="1">
    <source>
        <dbReference type="EMBL" id="EEG31458.1"/>
    </source>
</evidence>
<accession>C0EAP1</accession>
<proteinExistence type="predicted"/>
<gene>
    <name evidence="1" type="ORF">CLOSTMETH_00904</name>
</gene>
<dbReference type="InterPro" id="IPR009706">
    <property type="entry name" value="DUF1287"/>
</dbReference>
<sequence>MNGKRWLVCGICILAVGAVLIVLCGRLGLLPEKTYTAEDFGIERVTSPTDCNQNGVDDYTDILLGARQDARRHPRYHSAYYAGGYPPEDEGVCTDVVWRAFAHAGYSLKDLVDADIAANIGEYPRVEGRPDPNIDFRRVKNLKVYFERNATALTNDPGDISQWQPGDIVIFGESHIGIISDKRNRDGVPYLIHNAGQLKREEDVLQSYHRQTPISGHYRFER</sequence>
<protein>
    <recommendedName>
        <fullName evidence="3">DUF1287 domain-containing protein</fullName>
    </recommendedName>
</protein>
<evidence type="ECO:0000313" key="2">
    <source>
        <dbReference type="Proteomes" id="UP000003340"/>
    </source>
</evidence>
<keyword evidence="2" id="KW-1185">Reference proteome</keyword>
<name>C0EAP1_9FIRM</name>
<dbReference type="EMBL" id="ACEC01000034">
    <property type="protein sequence ID" value="EEG31458.1"/>
    <property type="molecule type" value="Genomic_DNA"/>
</dbReference>
<reference evidence="1 2" key="2">
    <citation type="submission" date="2009-02" db="EMBL/GenBank/DDBJ databases">
        <title>Draft genome sequence of Clostridium methylpentosum (DSM 5476).</title>
        <authorList>
            <person name="Sudarsanam P."/>
            <person name="Ley R."/>
            <person name="Guruge J."/>
            <person name="Turnbaugh P.J."/>
            <person name="Mahowald M."/>
            <person name="Liep D."/>
            <person name="Gordon J."/>
        </authorList>
    </citation>
    <scope>NUCLEOTIDE SEQUENCE [LARGE SCALE GENOMIC DNA]</scope>
    <source>
        <strain evidence="1 2">DSM 5476</strain>
    </source>
</reference>
<dbReference type="AlphaFoldDB" id="C0EAP1"/>
<evidence type="ECO:0008006" key="3">
    <source>
        <dbReference type="Google" id="ProtNLM"/>
    </source>
</evidence>
<dbReference type="eggNOG" id="COG3738">
    <property type="taxonomic scope" value="Bacteria"/>
</dbReference>
<organism evidence="1 2">
    <name type="scientific">[Clostridium] methylpentosum DSM 5476</name>
    <dbReference type="NCBI Taxonomy" id="537013"/>
    <lineage>
        <taxon>Bacteria</taxon>
        <taxon>Bacillati</taxon>
        <taxon>Bacillota</taxon>
        <taxon>Clostridia</taxon>
        <taxon>Eubacteriales</taxon>
        <taxon>Oscillospiraceae</taxon>
        <taxon>Oscillospiraceae incertae sedis</taxon>
    </lineage>
</organism>
<comment type="caution">
    <text evidence="1">The sequence shown here is derived from an EMBL/GenBank/DDBJ whole genome shotgun (WGS) entry which is preliminary data.</text>
</comment>
<dbReference type="HOGENOM" id="CLU_079833_1_1_9"/>
<reference evidence="1 2" key="1">
    <citation type="submission" date="2009-01" db="EMBL/GenBank/DDBJ databases">
        <authorList>
            <person name="Fulton L."/>
            <person name="Clifton S."/>
            <person name="Fulton B."/>
            <person name="Xu J."/>
            <person name="Minx P."/>
            <person name="Pepin K.H."/>
            <person name="Johnson M."/>
            <person name="Bhonagiri V."/>
            <person name="Nash W.E."/>
            <person name="Mardis E.R."/>
            <person name="Wilson R.K."/>
        </authorList>
    </citation>
    <scope>NUCLEOTIDE SEQUENCE [LARGE SCALE GENOMIC DNA]</scope>
    <source>
        <strain evidence="1 2">DSM 5476</strain>
    </source>
</reference>
<dbReference type="Gene3D" id="3.90.1720.10">
    <property type="entry name" value="endopeptidase domain like (from Nostoc punctiforme)"/>
    <property type="match status" value="1"/>
</dbReference>
<dbReference type="Pfam" id="PF06940">
    <property type="entry name" value="DUF1287"/>
    <property type="match status" value="1"/>
</dbReference>
<dbReference type="Proteomes" id="UP000003340">
    <property type="component" value="Unassembled WGS sequence"/>
</dbReference>